<dbReference type="Proteomes" id="UP000619265">
    <property type="component" value="Unassembled WGS sequence"/>
</dbReference>
<feature type="coiled-coil region" evidence="1">
    <location>
        <begin position="148"/>
        <end position="175"/>
    </location>
</feature>
<proteinExistence type="predicted"/>
<feature type="non-terminal residue" evidence="2">
    <location>
        <position position="1"/>
    </location>
</feature>
<accession>A0A834D3I7</accession>
<comment type="caution">
    <text evidence="2">The sequence shown here is derived from an EMBL/GenBank/DDBJ whole genome shotgun (WGS) entry which is preliminary data.</text>
</comment>
<organism evidence="2 3">
    <name type="scientific">Juglans regia</name>
    <name type="common">English walnut</name>
    <dbReference type="NCBI Taxonomy" id="51240"/>
    <lineage>
        <taxon>Eukaryota</taxon>
        <taxon>Viridiplantae</taxon>
        <taxon>Streptophyta</taxon>
        <taxon>Embryophyta</taxon>
        <taxon>Tracheophyta</taxon>
        <taxon>Spermatophyta</taxon>
        <taxon>Magnoliopsida</taxon>
        <taxon>eudicotyledons</taxon>
        <taxon>Gunneridae</taxon>
        <taxon>Pentapetalae</taxon>
        <taxon>rosids</taxon>
        <taxon>fabids</taxon>
        <taxon>Fagales</taxon>
        <taxon>Juglandaceae</taxon>
        <taxon>Juglans</taxon>
    </lineage>
</organism>
<gene>
    <name evidence="2" type="ORF">F2P56_000911</name>
</gene>
<evidence type="ECO:0000256" key="1">
    <source>
        <dbReference type="SAM" id="Coils"/>
    </source>
</evidence>
<dbReference type="EMBL" id="LIHL02000001">
    <property type="protein sequence ID" value="KAF5480144.1"/>
    <property type="molecule type" value="Genomic_DNA"/>
</dbReference>
<protein>
    <recommendedName>
        <fullName evidence="4">No apical meristem-associated C-terminal domain-containing protein</fullName>
    </recommendedName>
</protein>
<evidence type="ECO:0000313" key="3">
    <source>
        <dbReference type="Proteomes" id="UP000619265"/>
    </source>
</evidence>
<evidence type="ECO:0000313" key="2">
    <source>
        <dbReference type="EMBL" id="KAF5480144.1"/>
    </source>
</evidence>
<keyword evidence="1" id="KW-0175">Coiled coil</keyword>
<evidence type="ECO:0008006" key="4">
    <source>
        <dbReference type="Google" id="ProtNLM"/>
    </source>
</evidence>
<sequence length="216" mass="24912">QLLAFPRFLPPASKLSPFHPCAFSLLLGIHFCAFSLRSFLCLFSPRKLNLGGLLVKLLLEIRKILARGLYIHHMGRRPASANLTLDGDDILDDNVEVILERSPGKKVKKEKERKRKSRNDVDAEFKHALARMNADRNTFMVERREFYSKQERDRNEQLALEKKKFEAKIMKLNLDGMKPKQQLYFQRLQDEIFDALMSKSAITSPSEDPSTPLRGV</sequence>
<reference evidence="2" key="1">
    <citation type="submission" date="2015-10" db="EMBL/GenBank/DDBJ databases">
        <authorList>
            <person name="Martinez-Garcia P.J."/>
            <person name="Crepeau M.W."/>
            <person name="Puiu D."/>
            <person name="Gonzalez-Ibeas D."/>
            <person name="Whalen J."/>
            <person name="Stevens K."/>
            <person name="Paul R."/>
            <person name="Butterfield T."/>
            <person name="Britton M."/>
            <person name="Reagan R."/>
            <person name="Chakraborty S."/>
            <person name="Walawage S.L."/>
            <person name="Vasquez-Gross H.A."/>
            <person name="Cardeno C."/>
            <person name="Famula R."/>
            <person name="Pratt K."/>
            <person name="Kuruganti S."/>
            <person name="Aradhya M.K."/>
            <person name="Leslie C.A."/>
            <person name="Dandekar A.M."/>
            <person name="Salzberg S.L."/>
            <person name="Wegrzyn J.L."/>
            <person name="Langley C.H."/>
            <person name="Neale D.B."/>
        </authorList>
    </citation>
    <scope>NUCLEOTIDE SEQUENCE</scope>
    <source>
        <tissue evidence="2">Leaves</tissue>
    </source>
</reference>
<dbReference type="Gramene" id="Jr01_09810_p1">
    <property type="protein sequence ID" value="cds.Jr01_09810_p1"/>
    <property type="gene ID" value="Jr01_09810"/>
</dbReference>
<name>A0A834D3I7_JUGRE</name>
<dbReference type="AlphaFoldDB" id="A0A834D3I7"/>
<reference evidence="2" key="2">
    <citation type="submission" date="2020-03" db="EMBL/GenBank/DDBJ databases">
        <title>Walnut 2.0.</title>
        <authorList>
            <person name="Marrano A."/>
            <person name="Britton M."/>
            <person name="Zimin A.V."/>
            <person name="Zaini P.A."/>
            <person name="Workman R."/>
            <person name="Puiu D."/>
            <person name="Bianco L."/>
            <person name="Allen B.J."/>
            <person name="Troggio M."/>
            <person name="Leslie C.A."/>
            <person name="Timp W."/>
            <person name="Dendekar A."/>
            <person name="Salzberg S.L."/>
            <person name="Neale D.B."/>
        </authorList>
    </citation>
    <scope>NUCLEOTIDE SEQUENCE</scope>
    <source>
        <tissue evidence="2">Leaves</tissue>
    </source>
</reference>